<comment type="caution">
    <text evidence="2">The sequence shown here is derived from an EMBL/GenBank/DDBJ whole genome shotgun (WGS) entry which is preliminary data.</text>
</comment>
<feature type="domain" description="Cupin type-2" evidence="1">
    <location>
        <begin position="30"/>
        <end position="80"/>
    </location>
</feature>
<proteinExistence type="predicted"/>
<accession>A0A9X1R0C1</accession>
<evidence type="ECO:0000313" key="3">
    <source>
        <dbReference type="Proteomes" id="UP001139462"/>
    </source>
</evidence>
<name>A0A9X1R0C1_9FLAO</name>
<dbReference type="RefSeq" id="WP_237607088.1">
    <property type="nucleotide sequence ID" value="NZ_JAIRBB010000002.1"/>
</dbReference>
<dbReference type="Pfam" id="PF07883">
    <property type="entry name" value="Cupin_2"/>
    <property type="match status" value="1"/>
</dbReference>
<dbReference type="AlphaFoldDB" id="A0A9X1R0C1"/>
<dbReference type="InterPro" id="IPR013096">
    <property type="entry name" value="Cupin_2"/>
</dbReference>
<dbReference type="InterPro" id="IPR011051">
    <property type="entry name" value="RmlC_Cupin_sf"/>
</dbReference>
<dbReference type="Proteomes" id="UP001139462">
    <property type="component" value="Unassembled WGS sequence"/>
</dbReference>
<dbReference type="PANTHER" id="PTHR37694">
    <property type="entry name" value="SLR8022 PROTEIN"/>
    <property type="match status" value="1"/>
</dbReference>
<dbReference type="PANTHER" id="PTHR37694:SF1">
    <property type="entry name" value="SLR8022 PROTEIN"/>
    <property type="match status" value="1"/>
</dbReference>
<dbReference type="Gene3D" id="2.60.120.10">
    <property type="entry name" value="Jelly Rolls"/>
    <property type="match status" value="1"/>
</dbReference>
<organism evidence="2 3">
    <name type="scientific">Aequorivita xiaoshiensis</name>
    <dbReference type="NCBI Taxonomy" id="2874476"/>
    <lineage>
        <taxon>Bacteria</taxon>
        <taxon>Pseudomonadati</taxon>
        <taxon>Bacteroidota</taxon>
        <taxon>Flavobacteriia</taxon>
        <taxon>Flavobacteriales</taxon>
        <taxon>Flavobacteriaceae</taxon>
        <taxon>Aequorivita</taxon>
    </lineage>
</organism>
<protein>
    <submittedName>
        <fullName evidence="2">Cupin domain-containing protein</fullName>
    </submittedName>
</protein>
<reference evidence="2" key="1">
    <citation type="submission" date="2021-09" db="EMBL/GenBank/DDBJ databases">
        <title>Genome of Aequorivita sp. strain F64183.</title>
        <authorList>
            <person name="Wang Y."/>
        </authorList>
    </citation>
    <scope>NUCLEOTIDE SEQUENCE</scope>
    <source>
        <strain evidence="2">F64183</strain>
    </source>
</reference>
<dbReference type="InterPro" id="IPR014710">
    <property type="entry name" value="RmlC-like_jellyroll"/>
</dbReference>
<sequence length="98" mass="11140">MSNISNPLVKLIEEGKKLIIKQMSAKSGQLLPKHQASDESVVVVGKGECIINFSEDKHYLKQGDSLIIPQNVWHQIKVIQDFKALHIMPKNIQFEFTK</sequence>
<evidence type="ECO:0000259" key="1">
    <source>
        <dbReference type="Pfam" id="PF07883"/>
    </source>
</evidence>
<evidence type="ECO:0000313" key="2">
    <source>
        <dbReference type="EMBL" id="MCG2430390.1"/>
    </source>
</evidence>
<keyword evidence="3" id="KW-1185">Reference proteome</keyword>
<gene>
    <name evidence="2" type="ORF">K8344_04605</name>
</gene>
<dbReference type="EMBL" id="JAIRBB010000002">
    <property type="protein sequence ID" value="MCG2430390.1"/>
    <property type="molecule type" value="Genomic_DNA"/>
</dbReference>
<dbReference type="SUPFAM" id="SSF51182">
    <property type="entry name" value="RmlC-like cupins"/>
    <property type="match status" value="1"/>
</dbReference>